<reference evidence="2 3" key="2">
    <citation type="journal article" date="2016" name="Genome Announc.">
        <title>Draft Genome Sequence of Erythromycin- and Oxytetracycline-Sensitive Nocardia seriolae Strain U-1 (NBRC 110359).</title>
        <authorList>
            <person name="Imajoh M."/>
            <person name="Sukeda M."/>
            <person name="Shimizu M."/>
            <person name="Yamane J."/>
            <person name="Ohnishi K."/>
            <person name="Oshima S."/>
        </authorList>
    </citation>
    <scope>NUCLEOTIDE SEQUENCE [LARGE SCALE GENOMIC DNA]</scope>
    <source>
        <strain evidence="2 3">U-1</strain>
    </source>
</reference>
<sequence length="206" mass="23037">MPKGVPLPESIPDDGLTTRQRRNLPVLAVHTGPGKGKSTAAFGMALRAWNQGFDVAVFQFVKSAKWKVGEEAAFRTLGKLHEETGVGGAVEWHKMGEGWSWTRKQGSDEDHAAAALAGWQEIKRRLETEEHRFYVLDEFTYPLKWGWVDVDEVVETLRNRPGNQHVVITGRDAPQALIDAADLVTEMTKVKHPMDAGRKGQRGIEW</sequence>
<dbReference type="Gene3D" id="3.40.50.300">
    <property type="entry name" value="P-loop containing nucleotide triphosphate hydrolases"/>
    <property type="match status" value="1"/>
</dbReference>
<evidence type="ECO:0000313" key="4">
    <source>
        <dbReference type="Proteomes" id="UP000180166"/>
    </source>
</evidence>
<reference evidence="1 4" key="3">
    <citation type="submission" date="2016-10" db="EMBL/GenBank/DDBJ databases">
        <title>Genome sequence of Nocardia seriolae strain EM150506, isolated from Anguila japonica.</title>
        <authorList>
            <person name="Han H.-J."/>
        </authorList>
    </citation>
    <scope>NUCLEOTIDE SEQUENCE [LARGE SCALE GENOMIC DNA]</scope>
    <source>
        <strain evidence="1 4">EM150506</strain>
    </source>
</reference>
<dbReference type="PANTHER" id="PTHR46638">
    <property type="entry name" value="CORRINOID ADENOSYLTRANSFERASE"/>
    <property type="match status" value="1"/>
</dbReference>
<gene>
    <name evidence="1" type="ORF">NS506_06355</name>
    <name evidence="2" type="ORF">NSK11_contig00173-0012</name>
</gene>
<evidence type="ECO:0000313" key="1">
    <source>
        <dbReference type="EMBL" id="APB00391.1"/>
    </source>
</evidence>
<dbReference type="KEGG" id="nsr:NS506_06355"/>
<reference evidence="3" key="1">
    <citation type="submission" date="2015-07" db="EMBL/GenBank/DDBJ databases">
        <title>Nocardia seriolae U-1 whole genome shotgun sequence.</title>
        <authorList>
            <person name="Imajoh M."/>
            <person name="Fukumoto Y."/>
            <person name="Sukeda M."/>
            <person name="Yamane J."/>
            <person name="Yamasaki K."/>
            <person name="Shimizu M."/>
            <person name="Ohnishi K."/>
            <person name="Oshima S."/>
        </authorList>
    </citation>
    <scope>NUCLEOTIDE SEQUENCE [LARGE SCALE GENOMIC DNA]</scope>
    <source>
        <strain evidence="3">U-1</strain>
    </source>
</reference>
<dbReference type="NCBIfam" id="NF004637">
    <property type="entry name" value="PRK05986.1"/>
    <property type="match status" value="1"/>
</dbReference>
<proteinExistence type="predicted"/>
<dbReference type="EMBL" id="BBYQ01000173">
    <property type="protein sequence ID" value="GAP32687.1"/>
    <property type="molecule type" value="Genomic_DNA"/>
</dbReference>
<keyword evidence="3" id="KW-1185">Reference proteome</keyword>
<dbReference type="EC" id="2.5.1.17" evidence="1"/>
<dbReference type="GO" id="GO:0009236">
    <property type="term" value="P:cobalamin biosynthetic process"/>
    <property type="evidence" value="ECO:0007669"/>
    <property type="project" value="InterPro"/>
</dbReference>
<evidence type="ECO:0000313" key="2">
    <source>
        <dbReference type="EMBL" id="GAP32687.1"/>
    </source>
</evidence>
<dbReference type="PIRSF" id="PIRSF015617">
    <property type="entry name" value="Adensltrnsf_CobA"/>
    <property type="match status" value="1"/>
</dbReference>
<dbReference type="AlphaFoldDB" id="A0A0B8NR40"/>
<organism evidence="1 4">
    <name type="scientific">Nocardia seriolae</name>
    <dbReference type="NCBI Taxonomy" id="37332"/>
    <lineage>
        <taxon>Bacteria</taxon>
        <taxon>Bacillati</taxon>
        <taxon>Actinomycetota</taxon>
        <taxon>Actinomycetes</taxon>
        <taxon>Mycobacteriales</taxon>
        <taxon>Nocardiaceae</taxon>
        <taxon>Nocardia</taxon>
    </lineage>
</organism>
<dbReference type="CDD" id="cd00561">
    <property type="entry name" value="CobA_ACA"/>
    <property type="match status" value="1"/>
</dbReference>
<dbReference type="GO" id="GO:0005524">
    <property type="term" value="F:ATP binding"/>
    <property type="evidence" value="ECO:0007669"/>
    <property type="project" value="InterPro"/>
</dbReference>
<dbReference type="NCBIfam" id="TIGR00708">
    <property type="entry name" value="cobA"/>
    <property type="match status" value="1"/>
</dbReference>
<evidence type="ECO:0000313" key="3">
    <source>
        <dbReference type="Proteomes" id="UP000037179"/>
    </source>
</evidence>
<dbReference type="PANTHER" id="PTHR46638:SF1">
    <property type="entry name" value="CORRINOID ADENOSYLTRANSFERASE"/>
    <property type="match status" value="1"/>
</dbReference>
<dbReference type="GeneID" id="93376842"/>
<dbReference type="Proteomes" id="UP000037179">
    <property type="component" value="Unassembled WGS sequence"/>
</dbReference>
<dbReference type="GO" id="GO:0008817">
    <property type="term" value="F:corrinoid adenosyltransferase activity"/>
    <property type="evidence" value="ECO:0007669"/>
    <property type="project" value="UniProtKB-EC"/>
</dbReference>
<dbReference type="InterPro" id="IPR027417">
    <property type="entry name" value="P-loop_NTPase"/>
</dbReference>
<dbReference type="RefSeq" id="WP_033091069.1">
    <property type="nucleotide sequence ID" value="NZ_AP017900.1"/>
</dbReference>
<dbReference type="InterPro" id="IPR003724">
    <property type="entry name" value="CblAdoTrfase_CobA"/>
</dbReference>
<protein>
    <submittedName>
        <fullName evidence="2">Cob(I)alamin adenolsyltransferase/cobinamide ATP-dependent adenolsyltransferase</fullName>
    </submittedName>
    <submittedName>
        <fullName evidence="1">Cob(I)yrinic acid a,c-diamide adenosyltransferase</fullName>
        <ecNumber evidence="1">2.5.1.17</ecNumber>
    </submittedName>
</protein>
<dbReference type="OrthoDB" id="9810309at2"/>
<dbReference type="EMBL" id="CP017839">
    <property type="protein sequence ID" value="APB00391.1"/>
    <property type="molecule type" value="Genomic_DNA"/>
</dbReference>
<accession>A0A0B8NR40</accession>
<dbReference type="Proteomes" id="UP000180166">
    <property type="component" value="Chromosome"/>
</dbReference>
<dbReference type="Pfam" id="PF02572">
    <property type="entry name" value="CobA_CobO_BtuR"/>
    <property type="match status" value="1"/>
</dbReference>
<dbReference type="SUPFAM" id="SSF52540">
    <property type="entry name" value="P-loop containing nucleoside triphosphate hydrolases"/>
    <property type="match status" value="1"/>
</dbReference>
<keyword evidence="1" id="KW-0808">Transferase</keyword>
<name>A0A0B8NR40_9NOCA</name>